<dbReference type="EMBL" id="JADFFM010000002">
    <property type="protein sequence ID" value="MBE9667597.1"/>
    <property type="molecule type" value="Genomic_DNA"/>
</dbReference>
<evidence type="ECO:0000256" key="3">
    <source>
        <dbReference type="PROSITE-ProRule" id="PRU01353"/>
    </source>
</evidence>
<feature type="active site" description="Proton donor" evidence="3">
    <location>
        <position position="164"/>
    </location>
</feature>
<dbReference type="PANTHER" id="PTHR13170">
    <property type="entry name" value="O-GLCNACASE"/>
    <property type="match status" value="1"/>
</dbReference>
<dbReference type="SUPFAM" id="SSF51445">
    <property type="entry name" value="(Trans)glycosidases"/>
    <property type="match status" value="1"/>
</dbReference>
<organism evidence="5 6">
    <name type="scientific">Mucilaginibacter boryungensis</name>
    <dbReference type="NCBI Taxonomy" id="768480"/>
    <lineage>
        <taxon>Bacteria</taxon>
        <taxon>Pseudomonadati</taxon>
        <taxon>Bacteroidota</taxon>
        <taxon>Sphingobacteriia</taxon>
        <taxon>Sphingobacteriales</taxon>
        <taxon>Sphingobacteriaceae</taxon>
        <taxon>Mucilaginibacter</taxon>
    </lineage>
</organism>
<evidence type="ECO:0000256" key="2">
    <source>
        <dbReference type="ARBA" id="ARBA00023295"/>
    </source>
</evidence>
<evidence type="ECO:0000313" key="5">
    <source>
        <dbReference type="EMBL" id="MBE9667597.1"/>
    </source>
</evidence>
<accession>A0ABR9XK72</accession>
<keyword evidence="1 3" id="KW-0378">Hydrolase</keyword>
<dbReference type="Gene3D" id="3.20.20.80">
    <property type="entry name" value="Glycosidases"/>
    <property type="match status" value="1"/>
</dbReference>
<dbReference type="InterPro" id="IPR017853">
    <property type="entry name" value="GH"/>
</dbReference>
<gene>
    <name evidence="5" type="ORF">IRJ18_14580</name>
</gene>
<protein>
    <submittedName>
        <fullName evidence="5">Beta-N-acetylglucosaminidase domain-containing protein</fullName>
    </submittedName>
</protein>
<evidence type="ECO:0000259" key="4">
    <source>
        <dbReference type="PROSITE" id="PS52009"/>
    </source>
</evidence>
<dbReference type="RefSeq" id="WP_194107054.1">
    <property type="nucleotide sequence ID" value="NZ_JADFFM010000002.1"/>
</dbReference>
<evidence type="ECO:0000313" key="6">
    <source>
        <dbReference type="Proteomes" id="UP000632774"/>
    </source>
</evidence>
<dbReference type="PROSITE" id="PS52009">
    <property type="entry name" value="GH84"/>
    <property type="match status" value="1"/>
</dbReference>
<dbReference type="InterPro" id="IPR051822">
    <property type="entry name" value="Glycosyl_Hydrolase_84"/>
</dbReference>
<dbReference type="Proteomes" id="UP000632774">
    <property type="component" value="Unassembled WGS sequence"/>
</dbReference>
<feature type="domain" description="GH84" evidence="4">
    <location>
        <begin position="31"/>
        <end position="319"/>
    </location>
</feature>
<evidence type="ECO:0000256" key="1">
    <source>
        <dbReference type="ARBA" id="ARBA00022801"/>
    </source>
</evidence>
<dbReference type="InterPro" id="IPR011496">
    <property type="entry name" value="O-GlcNAcase_cat"/>
</dbReference>
<name>A0ABR9XK72_9SPHI</name>
<keyword evidence="6" id="KW-1185">Reference proteome</keyword>
<dbReference type="Pfam" id="PF07555">
    <property type="entry name" value="NAGidase"/>
    <property type="match status" value="1"/>
</dbReference>
<proteinExistence type="inferred from homology"/>
<reference evidence="5 6" key="1">
    <citation type="submission" date="2020-10" db="EMBL/GenBank/DDBJ databases">
        <title>Mucilaginibacter mali sp. nov., isolated from rhizosphere soil of apple orchard.</title>
        <authorList>
            <person name="Lee J.-S."/>
            <person name="Kim H.S."/>
            <person name="Kim J.-S."/>
        </authorList>
    </citation>
    <scope>NUCLEOTIDE SEQUENCE [LARGE SCALE GENOMIC DNA]</scope>
    <source>
        <strain evidence="5 6">KCTC 23157</strain>
    </source>
</reference>
<comment type="caution">
    <text evidence="5">The sequence shown here is derived from an EMBL/GenBank/DDBJ whole genome shotgun (WGS) entry which is preliminary data.</text>
</comment>
<comment type="similarity">
    <text evidence="3">Belongs to the glycosyl hydrolase 84 family.</text>
</comment>
<keyword evidence="2 3" id="KW-0326">Glycosidase</keyword>
<sequence length="426" mass="49203">MQDSLPAIKEVPVRLPKTKNSFLEKAEMSADPTGFKIRGTKGWSWTPEQYLAEIPVLAKYKMNFMMNCYISMFSHPLPADSLWKLTTTKNEWWLPIPDAKKKAYERVFAKAREYGISFCFGVHAQLASPRPANLSSDKDFEAIWQHYAWAQSKGIHWFSVPLDDVNEKDTRISGEEHARFVNRILSRLREKDKDAQMIFCPTYYHADAKVPKEKAYLEGVAKILDKDVYVFWTGKSVLPTTITVADAEEFKSMVKHRVILWDNYPVNDAWKTLHLEPLTGRDRLLSTVVDGYMANPHFMQNDINRIPLFTIADYAYDPISYNPETSIGQAIVHQTDNIKQQQALLEFTRLYSGNIVRNVAFNQVVENAKRIMSAPFSRPVADAYIAYLKKVQLDLEREFPGQYTSAKKTFSESIRQVETDYAYKYK</sequence>
<dbReference type="PANTHER" id="PTHR13170:SF16">
    <property type="entry name" value="PROTEIN O-GLCNACASE"/>
    <property type="match status" value="1"/>
</dbReference>